<evidence type="ECO:0000256" key="1">
    <source>
        <dbReference type="SAM" id="Phobius"/>
    </source>
</evidence>
<evidence type="ECO:0000313" key="3">
    <source>
        <dbReference type="Proteomes" id="UP000190888"/>
    </source>
</evidence>
<reference evidence="2 3" key="1">
    <citation type="submission" date="2017-02" db="EMBL/GenBank/DDBJ databases">
        <authorList>
            <person name="Peterson S.W."/>
        </authorList>
    </citation>
    <scope>NUCLEOTIDE SEQUENCE [LARGE SCALE GENOMIC DNA]</scope>
    <source>
        <strain evidence="2 3">DSM 22335</strain>
    </source>
</reference>
<protein>
    <submittedName>
        <fullName evidence="2">Uncharacterized protein</fullName>
    </submittedName>
</protein>
<dbReference type="EMBL" id="FUWH01000003">
    <property type="protein sequence ID" value="SJZ67496.1"/>
    <property type="molecule type" value="Genomic_DNA"/>
</dbReference>
<keyword evidence="1" id="KW-0472">Membrane</keyword>
<feature type="transmembrane region" description="Helical" evidence="1">
    <location>
        <begin position="27"/>
        <end position="43"/>
    </location>
</feature>
<proteinExistence type="predicted"/>
<dbReference type="Proteomes" id="UP000190888">
    <property type="component" value="Unassembled WGS sequence"/>
</dbReference>
<organism evidence="2 3">
    <name type="scientific">Sediminibacterium ginsengisoli</name>
    <dbReference type="NCBI Taxonomy" id="413434"/>
    <lineage>
        <taxon>Bacteria</taxon>
        <taxon>Pseudomonadati</taxon>
        <taxon>Bacteroidota</taxon>
        <taxon>Chitinophagia</taxon>
        <taxon>Chitinophagales</taxon>
        <taxon>Chitinophagaceae</taxon>
        <taxon>Sediminibacterium</taxon>
    </lineage>
</organism>
<gene>
    <name evidence="2" type="ORF">SAMN04488132_103425</name>
</gene>
<sequence>MFLLKECLRLCFQRRLAIFANLMSKKIINIFLVLVLSIQMLPIQQMGKMLFSSQFTEEIPHSMDAKECMGKAEGKSDFISTPTVTLTASIVYISAQRPVVAEPIPLNHTEDIHVPPPNQA</sequence>
<name>A0A1T4MKY5_9BACT</name>
<accession>A0A1T4MKY5</accession>
<dbReference type="AlphaFoldDB" id="A0A1T4MKY5"/>
<keyword evidence="1" id="KW-0812">Transmembrane</keyword>
<keyword evidence="1" id="KW-1133">Transmembrane helix</keyword>
<keyword evidence="3" id="KW-1185">Reference proteome</keyword>
<dbReference type="STRING" id="413434.SAMN04488132_103425"/>
<evidence type="ECO:0000313" key="2">
    <source>
        <dbReference type="EMBL" id="SJZ67496.1"/>
    </source>
</evidence>